<name>A0ABN6FKZ8_SINCY</name>
<protein>
    <submittedName>
        <fullName evidence="2">Uncharacterized protein</fullName>
    </submittedName>
</protein>
<evidence type="ECO:0000313" key="3">
    <source>
        <dbReference type="Proteomes" id="UP001319861"/>
    </source>
</evidence>
<proteinExistence type="predicted"/>
<organism evidence="2 3">
    <name type="scientific">Sinomonas cyclohexanicum</name>
    <name type="common">Corynebacterium cyclohexanicum</name>
    <dbReference type="NCBI Taxonomy" id="322009"/>
    <lineage>
        <taxon>Bacteria</taxon>
        <taxon>Bacillati</taxon>
        <taxon>Actinomycetota</taxon>
        <taxon>Actinomycetes</taxon>
        <taxon>Micrococcales</taxon>
        <taxon>Micrococcaceae</taxon>
        <taxon>Sinomonas</taxon>
    </lineage>
</organism>
<sequence length="129" mass="13219">MVERDEGSPPGDLEGGAGLGGVAPVQHAHDDALRWEALVQDDPEIVQSVPAVPDGDGHARGQRGAGGPRKRLSSVAVMPARVAVVATRPAAPRRSTRGTTMPSVTSWAKRSANFSAGHGVGGLVCGVRK</sequence>
<gene>
    <name evidence="2" type="ORF">SCMU_32080</name>
</gene>
<reference evidence="2 3" key="1">
    <citation type="journal article" date="2021" name="J. Biosci. Bioeng.">
        <title>Identification and characterization of a chc gene cluster responsible for the aromatization pathway of cyclohexanecarboxylate degradation in Sinomonas cyclohexanicum ATCC 51369.</title>
        <authorList>
            <person name="Yamamoto T."/>
            <person name="Hasegawa Y."/>
            <person name="Lau P.C.K."/>
            <person name="Iwaki H."/>
        </authorList>
    </citation>
    <scope>NUCLEOTIDE SEQUENCE [LARGE SCALE GENOMIC DNA]</scope>
    <source>
        <strain evidence="2 3">ATCC 51369</strain>
    </source>
</reference>
<feature type="region of interest" description="Disordered" evidence="1">
    <location>
        <begin position="1"/>
        <end position="27"/>
    </location>
</feature>
<evidence type="ECO:0000313" key="2">
    <source>
        <dbReference type="EMBL" id="BCT77366.1"/>
    </source>
</evidence>
<dbReference type="EMBL" id="AP024525">
    <property type="protein sequence ID" value="BCT77366.1"/>
    <property type="molecule type" value="Genomic_DNA"/>
</dbReference>
<feature type="region of interest" description="Disordered" evidence="1">
    <location>
        <begin position="48"/>
        <end position="74"/>
    </location>
</feature>
<accession>A0ABN6FKZ8</accession>
<keyword evidence="3" id="KW-1185">Reference proteome</keyword>
<dbReference type="Proteomes" id="UP001319861">
    <property type="component" value="Chromosome"/>
</dbReference>
<evidence type="ECO:0000256" key="1">
    <source>
        <dbReference type="SAM" id="MobiDB-lite"/>
    </source>
</evidence>